<dbReference type="PANTHER" id="PTHR31286:SF99">
    <property type="entry name" value="DUF4283 DOMAIN-CONTAINING PROTEIN"/>
    <property type="match status" value="1"/>
</dbReference>
<proteinExistence type="predicted"/>
<feature type="region of interest" description="Disordered" evidence="1">
    <location>
        <begin position="1"/>
        <end position="22"/>
    </location>
</feature>
<comment type="caution">
    <text evidence="3">The sequence shown here is derived from an EMBL/GenBank/DDBJ whole genome shotgun (WGS) entry which is preliminary data.</text>
</comment>
<dbReference type="InterPro" id="IPR040256">
    <property type="entry name" value="At4g02000-like"/>
</dbReference>
<dbReference type="PANTHER" id="PTHR31286">
    <property type="entry name" value="GLYCINE-RICH CELL WALL STRUCTURAL PROTEIN 1.8-LIKE"/>
    <property type="match status" value="1"/>
</dbReference>
<gene>
    <name evidence="3" type="ORF">Tci_016174</name>
</gene>
<dbReference type="InterPro" id="IPR025558">
    <property type="entry name" value="DUF4283"/>
</dbReference>
<feature type="compositionally biased region" description="Polar residues" evidence="1">
    <location>
        <begin position="360"/>
        <end position="371"/>
    </location>
</feature>
<evidence type="ECO:0000256" key="1">
    <source>
        <dbReference type="SAM" id="MobiDB-lite"/>
    </source>
</evidence>
<reference evidence="3" key="1">
    <citation type="journal article" date="2019" name="Sci. Rep.">
        <title>Draft genome of Tanacetum cinerariifolium, the natural source of mosquito coil.</title>
        <authorList>
            <person name="Yamashiro T."/>
            <person name="Shiraishi A."/>
            <person name="Satake H."/>
            <person name="Nakayama K."/>
        </authorList>
    </citation>
    <scope>NUCLEOTIDE SEQUENCE</scope>
</reference>
<feature type="region of interest" description="Disordered" evidence="1">
    <location>
        <begin position="360"/>
        <end position="437"/>
    </location>
</feature>
<dbReference type="EMBL" id="BKCJ010001811">
    <property type="protein sequence ID" value="GEU44196.1"/>
    <property type="molecule type" value="Genomic_DNA"/>
</dbReference>
<dbReference type="AlphaFoldDB" id="A0A6L2K4B5"/>
<feature type="compositionally biased region" description="Polar residues" evidence="1">
    <location>
        <begin position="405"/>
        <end position="425"/>
    </location>
</feature>
<name>A0A6L2K4B5_TANCI</name>
<protein>
    <submittedName>
        <fullName evidence="3">Zinc knuckle CX2CX4HX4C</fullName>
    </submittedName>
</protein>
<evidence type="ECO:0000259" key="2">
    <source>
        <dbReference type="Pfam" id="PF14111"/>
    </source>
</evidence>
<feature type="domain" description="DUF4283" evidence="2">
    <location>
        <begin position="951"/>
        <end position="990"/>
    </location>
</feature>
<evidence type="ECO:0000313" key="3">
    <source>
        <dbReference type="EMBL" id="GEU44196.1"/>
    </source>
</evidence>
<organism evidence="3">
    <name type="scientific">Tanacetum cinerariifolium</name>
    <name type="common">Dalmatian daisy</name>
    <name type="synonym">Chrysanthemum cinerariifolium</name>
    <dbReference type="NCBI Taxonomy" id="118510"/>
    <lineage>
        <taxon>Eukaryota</taxon>
        <taxon>Viridiplantae</taxon>
        <taxon>Streptophyta</taxon>
        <taxon>Embryophyta</taxon>
        <taxon>Tracheophyta</taxon>
        <taxon>Spermatophyta</taxon>
        <taxon>Magnoliopsida</taxon>
        <taxon>eudicotyledons</taxon>
        <taxon>Gunneridae</taxon>
        <taxon>Pentapetalae</taxon>
        <taxon>asterids</taxon>
        <taxon>campanulids</taxon>
        <taxon>Asterales</taxon>
        <taxon>Asteraceae</taxon>
        <taxon>Asteroideae</taxon>
        <taxon>Anthemideae</taxon>
        <taxon>Anthemidinae</taxon>
        <taxon>Tanacetum</taxon>
    </lineage>
</organism>
<sequence>MRDPESKNPSSSMHAKASDEFIKPKKVTRNFIGKPQLSTGMKHSRRVLFKADSRSCGESVSKKDVQVSLESEMVSDLCENYPKINSVFKSSGYGLGNVNELGPMPVPVEENPILCPRVSPEGNPRILRRGEALVDDGSPSNAAFSFNKIEKWPKVGSVSKNGCGAINDEEIKDRSDEKKFGSFISDVQGMSQSGNNKLKCILARVNELGKEVVDMDPVIKEGKAISRTASRIWNPIIIDRITTSMCKKAYGRASFDRVLIKVEAAKGVVDSVEVCYKALGRSMEISVEYPWKPPVCSHCKVFSHSYDTYTSRVLSDVEQITRIVIKAQDANVSVSNSGGEWQTVNNRRYTRFGNENGNIGFNRQRFNNGEGSSKGGYEGRGRVVSDSGNKGVKNDRGKSKMDVDSNGSNLNNIDGMGSRNTSNGDKNAKKKNNKKNEVVSRNVYSALSEEVDVEREIDYDAMKAIIDKACEKSLNISIKERENWPEEVMGYYKMKIQELVKKSAVKDLEVKIANLDRQIAHSSNMVAIQSSNKAKSMRIKDMILEKLFAEAEVFLKTRQVFTKHELDTWPDEKIEFYKSSIGDDAYKKILQEIKKGNIASMDEEVAEDLRNEAWVVLGDFNVVLRFNENSSGLNVQGAGTQDTIYEVEDANNLFTKRLDADKAIDLIKNVTNEVIKEAIFSIEDNKASCPDGYSSKFFKVAWPVNRKDVCTAIKEFFASGKLLAQMDVYGYFHRWITMIWVPVSYETFCSFIEEAARRVNLEELHATMQSSMAATSFDPSVFRKATRVSSNLSFEYNRGESFRAGLKVNHNMEVHAISIGESTLERLMMNPSSMSFKSLGVNEAMESNVPYIKDSNLSGSSELNSFSSFPEGDNVSVSGFAARTSKNPNVGGDSNTQNVFANMNNQSPKPIEPVWNMGGDFVTANHVEKPNELNIESPIVHDATISVEPNAKGFFYFKFNSRVGLESVLEGGPWMTRNNPIILKKWAMNTSLLKEELNHVPIWVKFHNVPLEVFDEEGISIIGSHIGKPIMLDAYTSSMCKHSWGRSSFAGCLIEVSLDEPLKDSFTMKEKDVVDSGMMKMANISYHNPFAVLGEDDEEEVRSRWKWTSNGSLYSKGSQIIHGWNDDLVDVMIMAQTNQVMHVHVNTRLMRNRRWVLLGDFNTAFNLEDHSAGGYEPNMAM</sequence>
<dbReference type="Pfam" id="PF14111">
    <property type="entry name" value="DUF4283"/>
    <property type="match status" value="1"/>
</dbReference>
<accession>A0A6L2K4B5</accession>
<feature type="compositionally biased region" description="Basic and acidic residues" evidence="1">
    <location>
        <begin position="392"/>
        <end position="403"/>
    </location>
</feature>